<accession>A0A3E2HIZ7</accession>
<gene>
    <name evidence="2" type="ORF">B7463_g2950</name>
</gene>
<feature type="region of interest" description="Disordered" evidence="1">
    <location>
        <begin position="1"/>
        <end position="53"/>
    </location>
</feature>
<feature type="compositionally biased region" description="Low complexity" evidence="1">
    <location>
        <begin position="1"/>
        <end position="31"/>
    </location>
</feature>
<dbReference type="OrthoDB" id="5563033at2759"/>
<protein>
    <submittedName>
        <fullName evidence="2">Uncharacterized protein</fullName>
    </submittedName>
</protein>
<organism evidence="2 3">
    <name type="scientific">Scytalidium lignicola</name>
    <name type="common">Hyphomycete</name>
    <dbReference type="NCBI Taxonomy" id="5539"/>
    <lineage>
        <taxon>Eukaryota</taxon>
        <taxon>Fungi</taxon>
        <taxon>Dikarya</taxon>
        <taxon>Ascomycota</taxon>
        <taxon>Pezizomycotina</taxon>
        <taxon>Leotiomycetes</taxon>
        <taxon>Leotiomycetes incertae sedis</taxon>
        <taxon>Scytalidium</taxon>
    </lineage>
</organism>
<dbReference type="AlphaFoldDB" id="A0A3E2HIZ7"/>
<dbReference type="EMBL" id="NCSJ02000036">
    <property type="protein sequence ID" value="RFU33398.1"/>
    <property type="molecule type" value="Genomic_DNA"/>
</dbReference>
<evidence type="ECO:0000313" key="2">
    <source>
        <dbReference type="EMBL" id="RFU33398.1"/>
    </source>
</evidence>
<keyword evidence="3" id="KW-1185">Reference proteome</keyword>
<feature type="compositionally biased region" description="Low complexity" evidence="1">
    <location>
        <begin position="38"/>
        <end position="53"/>
    </location>
</feature>
<comment type="caution">
    <text evidence="2">The sequence shown here is derived from an EMBL/GenBank/DDBJ whole genome shotgun (WGS) entry which is preliminary data.</text>
</comment>
<sequence>MPPRCSSSSSSSAPTSSTAHASTAPSSSSSSSPPPATGPTTASSTSPSTASAAASEKIIIGSSGNTTADGDFNYTNEYLSMVLGTFNQTAVSIAGSAIDEAKRRVASSKPEWTGIGVEWLRSLLGKREWRVPCVDVYIRL</sequence>
<dbReference type="Proteomes" id="UP000258309">
    <property type="component" value="Unassembled WGS sequence"/>
</dbReference>
<reference evidence="2 3" key="1">
    <citation type="submission" date="2018-05" db="EMBL/GenBank/DDBJ databases">
        <title>Draft genome sequence of Scytalidium lignicola DSM 105466, a ubiquitous saprotrophic fungus.</title>
        <authorList>
            <person name="Buettner E."/>
            <person name="Gebauer A.M."/>
            <person name="Hofrichter M."/>
            <person name="Liers C."/>
            <person name="Kellner H."/>
        </authorList>
    </citation>
    <scope>NUCLEOTIDE SEQUENCE [LARGE SCALE GENOMIC DNA]</scope>
    <source>
        <strain evidence="2 3">DSM 105466</strain>
    </source>
</reference>
<evidence type="ECO:0000313" key="3">
    <source>
        <dbReference type="Proteomes" id="UP000258309"/>
    </source>
</evidence>
<evidence type="ECO:0000256" key="1">
    <source>
        <dbReference type="SAM" id="MobiDB-lite"/>
    </source>
</evidence>
<proteinExistence type="predicted"/>
<feature type="non-terminal residue" evidence="2">
    <location>
        <position position="1"/>
    </location>
</feature>
<name>A0A3E2HIZ7_SCYLI</name>
<feature type="non-terminal residue" evidence="2">
    <location>
        <position position="140"/>
    </location>
</feature>